<dbReference type="InterPro" id="IPR050090">
    <property type="entry name" value="Tyrosine_recombinase_XerCD"/>
</dbReference>
<dbReference type="EMBL" id="FO681348">
    <property type="protein sequence ID" value="CCV65744.1"/>
    <property type="molecule type" value="Genomic_DNA"/>
</dbReference>
<dbReference type="InterPro" id="IPR044068">
    <property type="entry name" value="CB"/>
</dbReference>
<dbReference type="Proteomes" id="UP000032737">
    <property type="component" value="Chromosome"/>
</dbReference>
<evidence type="ECO:0000259" key="7">
    <source>
        <dbReference type="PROSITE" id="PS51900"/>
    </source>
</evidence>
<dbReference type="InterPro" id="IPR013762">
    <property type="entry name" value="Integrase-like_cat_sf"/>
</dbReference>
<organism evidence="8 9">
    <name type="scientific">Acholeplasma brassicae</name>
    <dbReference type="NCBI Taxonomy" id="61635"/>
    <lineage>
        <taxon>Bacteria</taxon>
        <taxon>Bacillati</taxon>
        <taxon>Mycoplasmatota</taxon>
        <taxon>Mollicutes</taxon>
        <taxon>Acholeplasmatales</taxon>
        <taxon>Acholeplasmataceae</taxon>
        <taxon>Acholeplasma</taxon>
    </lineage>
</organism>
<dbReference type="Pfam" id="PF00589">
    <property type="entry name" value="Phage_integrase"/>
    <property type="match status" value="1"/>
</dbReference>
<comment type="similarity">
    <text evidence="1">Belongs to the 'phage' integrase family.</text>
</comment>
<dbReference type="GO" id="GO:0003677">
    <property type="term" value="F:DNA binding"/>
    <property type="evidence" value="ECO:0007669"/>
    <property type="project" value="UniProtKB-UniRule"/>
</dbReference>
<evidence type="ECO:0000313" key="9">
    <source>
        <dbReference type="Proteomes" id="UP000032737"/>
    </source>
</evidence>
<keyword evidence="4" id="KW-0233">DNA recombination</keyword>
<accession>U4KSY4</accession>
<dbReference type="Pfam" id="PF02899">
    <property type="entry name" value="Phage_int_SAM_1"/>
    <property type="match status" value="1"/>
</dbReference>
<dbReference type="PANTHER" id="PTHR30349">
    <property type="entry name" value="PHAGE INTEGRASE-RELATED"/>
    <property type="match status" value="1"/>
</dbReference>
<dbReference type="RefSeq" id="WP_030004604.1">
    <property type="nucleotide sequence ID" value="NC_022549.1"/>
</dbReference>
<dbReference type="InterPro" id="IPR011010">
    <property type="entry name" value="DNA_brk_join_enz"/>
</dbReference>
<evidence type="ECO:0000256" key="4">
    <source>
        <dbReference type="ARBA" id="ARBA00023172"/>
    </source>
</evidence>
<sequence>MLIKESIERYTSFIKRQHSTGTHKFYKSHLNHFLKWCDDNFIKELSDIKFTAFDDYIAEQKRTCSNATINKRIGILKRWSKHQNHEWDYLNSISKLKERKTTFKMIDYKTMGKIKKFIDTMNDEVYNNLMYKTLIHLLIDTGARINEVLSIEKKNVQIKKNEILLTTTKTKSDRIVFFRNDTKELLKKCISDHKSNYLLFNKEKNRQLNYDDVRFFFRKLKTVLKIEELHPHMFRHTMATNWLESGADLLSVMETLGHKNLETTERYLHMSKKHIKKTYLDKYKG</sequence>
<evidence type="ECO:0000256" key="1">
    <source>
        <dbReference type="ARBA" id="ARBA00008857"/>
    </source>
</evidence>
<keyword evidence="9" id="KW-1185">Reference proteome</keyword>
<gene>
    <name evidence="8" type="primary">xerC</name>
    <name evidence="8" type="ORF">BN85307230</name>
</gene>
<dbReference type="AlphaFoldDB" id="U4KSY4"/>
<evidence type="ECO:0000256" key="5">
    <source>
        <dbReference type="PROSITE-ProRule" id="PRU01248"/>
    </source>
</evidence>
<dbReference type="HOGENOM" id="CLU_027562_9_5_14"/>
<keyword evidence="3 5" id="KW-0238">DNA-binding</keyword>
<dbReference type="Gene3D" id="1.10.443.10">
    <property type="entry name" value="Intergrase catalytic core"/>
    <property type="match status" value="1"/>
</dbReference>
<evidence type="ECO:0000256" key="2">
    <source>
        <dbReference type="ARBA" id="ARBA00022908"/>
    </source>
</evidence>
<feature type="domain" description="Core-binding (CB)" evidence="7">
    <location>
        <begin position="1"/>
        <end position="84"/>
    </location>
</feature>
<evidence type="ECO:0000313" key="8">
    <source>
        <dbReference type="EMBL" id="CCV65744.1"/>
    </source>
</evidence>
<protein>
    <submittedName>
        <fullName evidence="8">Tyrosine recombinase XerC</fullName>
    </submittedName>
</protein>
<dbReference type="GO" id="GO:0006310">
    <property type="term" value="P:DNA recombination"/>
    <property type="evidence" value="ECO:0007669"/>
    <property type="project" value="UniProtKB-KW"/>
</dbReference>
<dbReference type="SUPFAM" id="SSF56349">
    <property type="entry name" value="DNA breaking-rejoining enzymes"/>
    <property type="match status" value="1"/>
</dbReference>
<dbReference type="GO" id="GO:0015074">
    <property type="term" value="P:DNA integration"/>
    <property type="evidence" value="ECO:0007669"/>
    <property type="project" value="UniProtKB-KW"/>
</dbReference>
<dbReference type="PROSITE" id="PS51900">
    <property type="entry name" value="CB"/>
    <property type="match status" value="1"/>
</dbReference>
<evidence type="ECO:0000256" key="3">
    <source>
        <dbReference type="ARBA" id="ARBA00023125"/>
    </source>
</evidence>
<dbReference type="STRING" id="61635.BN85307230"/>
<dbReference type="PANTHER" id="PTHR30349:SF41">
    <property type="entry name" value="INTEGRASE_RECOMBINASE PROTEIN MJ0367-RELATED"/>
    <property type="match status" value="1"/>
</dbReference>
<keyword evidence="2" id="KW-0229">DNA integration</keyword>
<evidence type="ECO:0000259" key="6">
    <source>
        <dbReference type="PROSITE" id="PS51898"/>
    </source>
</evidence>
<dbReference type="OrthoDB" id="9801717at2"/>
<dbReference type="CDD" id="cd00796">
    <property type="entry name" value="INT_Rci_Hp1_C"/>
    <property type="match status" value="1"/>
</dbReference>
<dbReference type="Gene3D" id="1.10.150.130">
    <property type="match status" value="1"/>
</dbReference>
<dbReference type="PROSITE" id="PS51898">
    <property type="entry name" value="TYR_RECOMBINASE"/>
    <property type="match status" value="1"/>
</dbReference>
<dbReference type="KEGG" id="abra:BN85307230"/>
<dbReference type="InterPro" id="IPR010998">
    <property type="entry name" value="Integrase_recombinase_N"/>
</dbReference>
<dbReference type="InterPro" id="IPR004107">
    <property type="entry name" value="Integrase_SAM-like_N"/>
</dbReference>
<name>U4KSY4_9MOLU</name>
<proteinExistence type="inferred from homology"/>
<reference evidence="8 9" key="1">
    <citation type="journal article" date="2013" name="J. Mol. Microbiol. Biotechnol.">
        <title>Analysis of the Complete Genomes of Acholeplasma brassicae , A. palmae and A. laidlawii and Their Comparison to the Obligate Parasites from ' Candidatus Phytoplasma'.</title>
        <authorList>
            <person name="Kube M."/>
            <person name="Siewert C."/>
            <person name="Migdoll A.M."/>
            <person name="Duduk B."/>
            <person name="Holz S."/>
            <person name="Rabus R."/>
            <person name="Seemuller E."/>
            <person name="Mitrovic J."/>
            <person name="Muller I."/>
            <person name="Buttner C."/>
            <person name="Reinhardt R."/>
        </authorList>
    </citation>
    <scope>NUCLEOTIDE SEQUENCE [LARGE SCALE GENOMIC DNA]</scope>
    <source>
        <strain evidence="9">0502</strain>
    </source>
</reference>
<feature type="domain" description="Tyr recombinase" evidence="6">
    <location>
        <begin position="104"/>
        <end position="280"/>
    </location>
</feature>
<dbReference type="InterPro" id="IPR002104">
    <property type="entry name" value="Integrase_catalytic"/>
</dbReference>